<dbReference type="EMBL" id="JADNRY010000004">
    <property type="protein sequence ID" value="KAF9077261.1"/>
    <property type="molecule type" value="Genomic_DNA"/>
</dbReference>
<gene>
    <name evidence="1" type="ORF">BDP27DRAFT_1312101</name>
</gene>
<dbReference type="AlphaFoldDB" id="A0A9P5Q8J6"/>
<keyword evidence="2" id="KW-1185">Reference proteome</keyword>
<dbReference type="Proteomes" id="UP000772434">
    <property type="component" value="Unassembled WGS sequence"/>
</dbReference>
<evidence type="ECO:0000313" key="1">
    <source>
        <dbReference type="EMBL" id="KAF9077261.1"/>
    </source>
</evidence>
<accession>A0A9P5Q8J6</accession>
<reference evidence="1" key="1">
    <citation type="submission" date="2020-11" db="EMBL/GenBank/DDBJ databases">
        <authorList>
            <consortium name="DOE Joint Genome Institute"/>
            <person name="Ahrendt S."/>
            <person name="Riley R."/>
            <person name="Andreopoulos W."/>
            <person name="Labutti K."/>
            <person name="Pangilinan J."/>
            <person name="Ruiz-Duenas F.J."/>
            <person name="Barrasa J.M."/>
            <person name="Sanchez-Garcia M."/>
            <person name="Camarero S."/>
            <person name="Miyauchi S."/>
            <person name="Serrano A."/>
            <person name="Linde D."/>
            <person name="Babiker R."/>
            <person name="Drula E."/>
            <person name="Ayuso-Fernandez I."/>
            <person name="Pacheco R."/>
            <person name="Padilla G."/>
            <person name="Ferreira P."/>
            <person name="Barriuso J."/>
            <person name="Kellner H."/>
            <person name="Castanera R."/>
            <person name="Alfaro M."/>
            <person name="Ramirez L."/>
            <person name="Pisabarro A.G."/>
            <person name="Kuo A."/>
            <person name="Tritt A."/>
            <person name="Lipzen A."/>
            <person name="He G."/>
            <person name="Yan M."/>
            <person name="Ng V."/>
            <person name="Cullen D."/>
            <person name="Martin F."/>
            <person name="Rosso M.-N."/>
            <person name="Henrissat B."/>
            <person name="Hibbett D."/>
            <person name="Martinez A.T."/>
            <person name="Grigoriev I.V."/>
        </authorList>
    </citation>
    <scope>NUCLEOTIDE SEQUENCE</scope>
    <source>
        <strain evidence="1">AH 40177</strain>
    </source>
</reference>
<proteinExistence type="predicted"/>
<evidence type="ECO:0000313" key="2">
    <source>
        <dbReference type="Proteomes" id="UP000772434"/>
    </source>
</evidence>
<organism evidence="1 2">
    <name type="scientific">Rhodocollybia butyracea</name>
    <dbReference type="NCBI Taxonomy" id="206335"/>
    <lineage>
        <taxon>Eukaryota</taxon>
        <taxon>Fungi</taxon>
        <taxon>Dikarya</taxon>
        <taxon>Basidiomycota</taxon>
        <taxon>Agaricomycotina</taxon>
        <taxon>Agaricomycetes</taxon>
        <taxon>Agaricomycetidae</taxon>
        <taxon>Agaricales</taxon>
        <taxon>Marasmiineae</taxon>
        <taxon>Omphalotaceae</taxon>
        <taxon>Rhodocollybia</taxon>
    </lineage>
</organism>
<dbReference type="OrthoDB" id="2906425at2759"/>
<protein>
    <submittedName>
        <fullName evidence="1">Uncharacterized protein</fullName>
    </submittedName>
</protein>
<name>A0A9P5Q8J6_9AGAR</name>
<comment type="caution">
    <text evidence="1">The sequence shown here is derived from an EMBL/GenBank/DDBJ whole genome shotgun (WGS) entry which is preliminary data.</text>
</comment>
<sequence length="55" mass="6243">MASQFATIYLKEKTTIPVPEVLHLDINFDNSVGAPYTLQKRVRIVFCVDSKLNAF</sequence>